<dbReference type="SUPFAM" id="SSF46689">
    <property type="entry name" value="Homeodomain-like"/>
    <property type="match status" value="1"/>
</dbReference>
<dbReference type="InterPro" id="IPR050639">
    <property type="entry name" value="SSR_resolvase"/>
</dbReference>
<gene>
    <name evidence="6" type="ORF">tloyanaT_04020</name>
</gene>
<dbReference type="CDD" id="cd00569">
    <property type="entry name" value="HTH_Hin_like"/>
    <property type="match status" value="1"/>
</dbReference>
<dbReference type="Gene3D" id="3.40.50.1390">
    <property type="entry name" value="Resolvase, N-terminal catalytic domain"/>
    <property type="match status" value="1"/>
</dbReference>
<dbReference type="Proteomes" id="UP001157134">
    <property type="component" value="Unassembled WGS sequence"/>
</dbReference>
<dbReference type="Pfam" id="PF00239">
    <property type="entry name" value="Resolvase"/>
    <property type="match status" value="1"/>
</dbReference>
<dbReference type="CDD" id="cd03768">
    <property type="entry name" value="SR_ResInv"/>
    <property type="match status" value="1"/>
</dbReference>
<dbReference type="PROSITE" id="PS00398">
    <property type="entry name" value="RECOMBINASES_2"/>
    <property type="match status" value="1"/>
</dbReference>
<feature type="domain" description="Resolvase/invertase-type recombinase catalytic" evidence="5">
    <location>
        <begin position="2"/>
        <end position="138"/>
    </location>
</feature>
<dbReference type="PANTHER" id="PTHR30461:SF26">
    <property type="entry name" value="RESOLVASE HOMOLOG YNEB"/>
    <property type="match status" value="1"/>
</dbReference>
<dbReference type="InterPro" id="IPR006118">
    <property type="entry name" value="Recombinase_CS"/>
</dbReference>
<evidence type="ECO:0000313" key="7">
    <source>
        <dbReference type="Proteomes" id="UP001157134"/>
    </source>
</evidence>
<keyword evidence="4" id="KW-0233">DNA recombination</keyword>
<dbReference type="EMBL" id="BSSV01000001">
    <property type="protein sequence ID" value="GLX84150.1"/>
    <property type="molecule type" value="Genomic_DNA"/>
</dbReference>
<dbReference type="SUPFAM" id="SSF53041">
    <property type="entry name" value="Resolvase-like"/>
    <property type="match status" value="1"/>
</dbReference>
<evidence type="ECO:0000313" key="6">
    <source>
        <dbReference type="EMBL" id="GLX84150.1"/>
    </source>
</evidence>
<dbReference type="PROSITE" id="PS51736">
    <property type="entry name" value="RECOMBINASES_3"/>
    <property type="match status" value="1"/>
</dbReference>
<evidence type="ECO:0000256" key="3">
    <source>
        <dbReference type="ARBA" id="ARBA00023125"/>
    </source>
</evidence>
<comment type="caution">
    <text evidence="6">The sequence shown here is derived from an EMBL/GenBank/DDBJ whole genome shotgun (WGS) entry which is preliminary data.</text>
</comment>
<keyword evidence="7" id="KW-1185">Reference proteome</keyword>
<dbReference type="Gene3D" id="1.10.10.60">
    <property type="entry name" value="Homeodomain-like"/>
    <property type="match status" value="1"/>
</dbReference>
<dbReference type="SMART" id="SM00857">
    <property type="entry name" value="Resolvase"/>
    <property type="match status" value="1"/>
</dbReference>
<evidence type="ECO:0000256" key="1">
    <source>
        <dbReference type="ARBA" id="ARBA00009913"/>
    </source>
</evidence>
<accession>A0ABQ6H7N5</accession>
<dbReference type="InterPro" id="IPR009057">
    <property type="entry name" value="Homeodomain-like_sf"/>
</dbReference>
<reference evidence="6 7" key="1">
    <citation type="submission" date="2023-03" db="EMBL/GenBank/DDBJ databases">
        <title>Thalassotalea loyana LMG 22536T draft genome sequence.</title>
        <authorList>
            <person name="Sawabe T."/>
        </authorList>
    </citation>
    <scope>NUCLEOTIDE SEQUENCE [LARGE SCALE GENOMIC DNA]</scope>
    <source>
        <strain evidence="6 7">LMG 22536</strain>
    </source>
</reference>
<dbReference type="PANTHER" id="PTHR30461">
    <property type="entry name" value="DNA-INVERTASE FROM LAMBDOID PROPHAGE"/>
    <property type="match status" value="1"/>
</dbReference>
<proteinExistence type="inferred from homology"/>
<comment type="similarity">
    <text evidence="1">Belongs to the site-specific recombinase resolvase family.</text>
</comment>
<dbReference type="InterPro" id="IPR036162">
    <property type="entry name" value="Resolvase-like_N_sf"/>
</dbReference>
<dbReference type="RefSeq" id="WP_284295693.1">
    <property type="nucleotide sequence ID" value="NZ_BSSV01000001.1"/>
</dbReference>
<evidence type="ECO:0000256" key="2">
    <source>
        <dbReference type="ARBA" id="ARBA00022908"/>
    </source>
</evidence>
<keyword evidence="3" id="KW-0238">DNA-binding</keyword>
<protein>
    <submittedName>
        <fullName evidence="6">Recombinase family protein</fullName>
    </submittedName>
</protein>
<evidence type="ECO:0000259" key="5">
    <source>
        <dbReference type="PROSITE" id="PS51736"/>
    </source>
</evidence>
<evidence type="ECO:0000256" key="4">
    <source>
        <dbReference type="ARBA" id="ARBA00023172"/>
    </source>
</evidence>
<name>A0ABQ6H7N5_9GAMM</name>
<organism evidence="6 7">
    <name type="scientific">Thalassotalea loyana</name>
    <dbReference type="NCBI Taxonomy" id="280483"/>
    <lineage>
        <taxon>Bacteria</taxon>
        <taxon>Pseudomonadati</taxon>
        <taxon>Pseudomonadota</taxon>
        <taxon>Gammaproteobacteria</taxon>
        <taxon>Alteromonadales</taxon>
        <taxon>Colwelliaceae</taxon>
        <taxon>Thalassotalea</taxon>
    </lineage>
</organism>
<keyword evidence="2" id="KW-0229">DNA integration</keyword>
<sequence>MALIGFARVSTQQQDLTTQLKALESFGCEKVFQGKHSGKEETNKQALADLLNYVRSGDTVVVTKLDRLGRSLTQVLVCLDTLKSLDVSLIALDQNIDTTKDDPMSKAMVQLLAMFAEMERNFIVSRTSEGKAASGNYGGRKPKLSEVQKREVLDKLANGHSKLRLSKEYGVSRATILNISKEIK</sequence>
<dbReference type="InterPro" id="IPR006119">
    <property type="entry name" value="Resolv_N"/>
</dbReference>